<evidence type="ECO:0000313" key="3">
    <source>
        <dbReference type="Proteomes" id="UP000708208"/>
    </source>
</evidence>
<dbReference type="GO" id="GO:0004719">
    <property type="term" value="F:protein-L-isoaspartate (D-aspartate) O-methyltransferase activity"/>
    <property type="evidence" value="ECO:0007669"/>
    <property type="project" value="InterPro"/>
</dbReference>
<feature type="compositionally biased region" description="Polar residues" evidence="1">
    <location>
        <begin position="279"/>
        <end position="301"/>
    </location>
</feature>
<dbReference type="PANTHER" id="PTHR11579:SF9">
    <property type="entry name" value="PROTEIN-L-ISOASPARTATE O-METHYLTRANSFERASE"/>
    <property type="match status" value="1"/>
</dbReference>
<proteinExistence type="predicted"/>
<accession>A0A8J2MCW1</accession>
<feature type="compositionally biased region" description="Low complexity" evidence="1">
    <location>
        <begin position="413"/>
        <end position="424"/>
    </location>
</feature>
<evidence type="ECO:0008006" key="4">
    <source>
        <dbReference type="Google" id="ProtNLM"/>
    </source>
</evidence>
<dbReference type="OrthoDB" id="10257972at2759"/>
<feature type="region of interest" description="Disordered" evidence="1">
    <location>
        <begin position="258"/>
        <end position="470"/>
    </location>
</feature>
<keyword evidence="3" id="KW-1185">Reference proteome</keyword>
<name>A0A8J2MCW1_9HEXA</name>
<dbReference type="PANTHER" id="PTHR11579">
    <property type="entry name" value="PROTEIN-L-ISOASPARTATE O-METHYLTRANSFERASE"/>
    <property type="match status" value="1"/>
</dbReference>
<organism evidence="2 3">
    <name type="scientific">Allacma fusca</name>
    <dbReference type="NCBI Taxonomy" id="39272"/>
    <lineage>
        <taxon>Eukaryota</taxon>
        <taxon>Metazoa</taxon>
        <taxon>Ecdysozoa</taxon>
        <taxon>Arthropoda</taxon>
        <taxon>Hexapoda</taxon>
        <taxon>Collembola</taxon>
        <taxon>Symphypleona</taxon>
        <taxon>Sminthuridae</taxon>
        <taxon>Allacma</taxon>
    </lineage>
</organism>
<dbReference type="EMBL" id="CAJVCH010570987">
    <property type="protein sequence ID" value="CAG7836345.1"/>
    <property type="molecule type" value="Genomic_DNA"/>
</dbReference>
<feature type="compositionally biased region" description="Basic residues" evidence="1">
    <location>
        <begin position="269"/>
        <end position="278"/>
    </location>
</feature>
<feature type="compositionally biased region" description="Polar residues" evidence="1">
    <location>
        <begin position="449"/>
        <end position="469"/>
    </location>
</feature>
<dbReference type="AlphaFoldDB" id="A0A8J2MCW1"/>
<evidence type="ECO:0000256" key="1">
    <source>
        <dbReference type="SAM" id="MobiDB-lite"/>
    </source>
</evidence>
<feature type="compositionally biased region" description="Basic and acidic residues" evidence="1">
    <location>
        <begin position="337"/>
        <end position="359"/>
    </location>
</feature>
<feature type="region of interest" description="Disordered" evidence="1">
    <location>
        <begin position="484"/>
        <end position="515"/>
    </location>
</feature>
<dbReference type="GO" id="GO:0005737">
    <property type="term" value="C:cytoplasm"/>
    <property type="evidence" value="ECO:0007669"/>
    <property type="project" value="TreeGrafter"/>
</dbReference>
<reference evidence="2" key="1">
    <citation type="submission" date="2021-06" db="EMBL/GenBank/DDBJ databases">
        <authorList>
            <person name="Hodson N. C."/>
            <person name="Mongue J. A."/>
            <person name="Jaron S. K."/>
        </authorList>
    </citation>
    <scope>NUCLEOTIDE SEQUENCE</scope>
</reference>
<gene>
    <name evidence="2" type="ORF">AFUS01_LOCUS45601</name>
</gene>
<protein>
    <recommendedName>
        <fullName evidence="4">Protein-L-isoaspartate O-methyltransferase</fullName>
    </recommendedName>
</protein>
<dbReference type="Proteomes" id="UP000708208">
    <property type="component" value="Unassembled WGS sequence"/>
</dbReference>
<feature type="compositionally biased region" description="Polar residues" evidence="1">
    <location>
        <begin position="258"/>
        <end position="268"/>
    </location>
</feature>
<comment type="caution">
    <text evidence="2">The sequence shown here is derived from an EMBL/GenBank/DDBJ whole genome shotgun (WGS) entry which is preliminary data.</text>
</comment>
<dbReference type="Pfam" id="PF01135">
    <property type="entry name" value="PCMT"/>
    <property type="match status" value="1"/>
</dbReference>
<feature type="compositionally biased region" description="Polar residues" evidence="1">
    <location>
        <begin position="373"/>
        <end position="383"/>
    </location>
</feature>
<sequence length="608" mass="67113">MGGAVSSGENNDELIDNLMEADYIKTPLVEKVFRAVDRAFYYTKTHKQSPYKDLAWKHGNLHMSAPCIYSEVLENLHLTPGLSFLNIGSGTGYLSTMAGLMLGRGGINHGIELHSDVVEYARFKLEQFKISSHAVDLFEFCEPSFSIGNCMDALPTPYRYDRIYCGAACPPKYLQVIIDSLKIGGISVVPVNDSLVQMKRISESRVERKVLLSVSFASLVESMGKPSIPTALPEWNPLKLSEMCRAVIRSSIRCNCQGTAPEVSTSSKSAKRPKKRTTNRLTQGTCVLSRLNGTSESSNDGNRPGIVSITYALRNRGSPSDSRTEDDEDNHGGTSHDTPDNTDGKRRKESEDNGSHSSDKSCTLPEDLDSYTARASSDLSFEVSSDDEMEDTESSRRSPPGKISPVPHRSILNKNGSNNESESSATERTSQRRCVHWVDRGNSGKRRQQYPSTSSKDTPNSSNSTQDSSLDIDMHETIAEALAEASTENSVEIDDSSEEGELPDLDDDRRDGSTNPIERMLFLNVPFDVDNSDTDGSDTEHEPRVHVMHVGPAPAPPLSPLTDLTDEYNVDEPPPEITHTLTIQMRQKIKSLPLPTALKLYLNYNRNL</sequence>
<evidence type="ECO:0000313" key="2">
    <source>
        <dbReference type="EMBL" id="CAG7836345.1"/>
    </source>
</evidence>
<feature type="compositionally biased region" description="Acidic residues" evidence="1">
    <location>
        <begin position="491"/>
        <end position="506"/>
    </location>
</feature>
<dbReference type="InterPro" id="IPR000682">
    <property type="entry name" value="PCMT"/>
</dbReference>